<dbReference type="Gene3D" id="3.30.420.10">
    <property type="entry name" value="Ribonuclease H-like superfamily/Ribonuclease H"/>
    <property type="match status" value="2"/>
</dbReference>
<dbReference type="InterPro" id="IPR008042">
    <property type="entry name" value="Retrotrans_Pao"/>
</dbReference>
<dbReference type="InterPro" id="IPR001584">
    <property type="entry name" value="Integrase_cat-core"/>
</dbReference>
<sequence>MSQLGYHKAQLTKAGNALRKKIADVDPTILERVILTGNPGTDTEAVLDRKQCLIISSSIIDHAVSFLKSRWVAAQEFARENPDENGEFPFLDAIQAHWDAGDLDEAMVEADTLLIRLDAASKLLPTPEAILNSPARLSAASSNVGHNSSSPGQNSMGNNTPPVHASDLPQEGCNVQPGNGFPHGSGSPSGPPHNPSLAYPPGLTSFPPPGLSNGYSLGQNFNLPNAPAYEQPLKLPAFELPEFNGEIDAFPQFWDLFSTAVHNNTSVPVALKFMYLKTHLEGNAANLIANFQPTAQNYEDAVRVLLNTYNRPEILRSRLWDKLINQRASTDAPISQRTTLCAVQALWSQMKHVNEDGSAIGTLKLIRSKFPKRTREKDLWQSGHSWDDPLGAETTQKWDQIVQEIADYKVNVPRFVGRTPENTYDIVVCSDASKRVYAAAAYVITRPTAGKPNSTLLFAKAKLTPPGATTIPRMELLACHLAAKMLRFLRSQLNINLHSVRFLTDSQIVLYWIHSSKPLKTYVANRVKYIREVLDELKSARIECGFHYVATDDNPADCATRGLTATEIQDHMWWSGPPYITTPFLSWPHISANFSANPPPGGAAEEQIKIVGATTTTLAYKSPVPFDRTNSYIRLVRTTAYVLKYLAKLFRLVRTKRRSTDTNKSLISLGTISTKPSISAEDFSTAELVVIREHYRERVEQLDSSSIKRLRTEQDKDGIIRVHQRMAQAELDQTSKNPILLVPGHPLSNMVIMYYHTKLFHAGVSHLVSALRERFFIPKLKRLVAFCISNCAVCRRQQGRFYPYPDPPDLPPKRVTRSRPFQNIGLDYFGPISVRSFQNTKSKVWVSLFTCMSTRALHLEVVNDNSTTQFLLAFRRFMARRGTPDSVLSDNAPTFKLGREILVNELAKMEDDPLILQFTAENGLNWNFITPYSPWKGGFYERLVGSVKACLKKVVQKQCLDIWTFETVLFEIEATLNTRPLIPVTVGQPDQNLVLRPIDLINPHFRLGRLNNITPIRYELSTNESYESLTSCYEDLRRTLDQFWDLWHKEYLAALAEKNATRSSRRQAAKKSPQVGDVVLIRQENIARSMWPMGLVLELHRSKDGLSRSARLRTGNKKIVERSVNQLVPLEITAVDVDNLEKRQLPPAPTRIQPPRAAKRSRSVACTL</sequence>
<dbReference type="PANTHER" id="PTHR47331:SF8">
    <property type="match status" value="1"/>
</dbReference>
<feature type="region of interest" description="Disordered" evidence="1">
    <location>
        <begin position="139"/>
        <end position="205"/>
    </location>
</feature>
<organism evidence="3 4">
    <name type="scientific">Ancylostoma ceylanicum</name>
    <dbReference type="NCBI Taxonomy" id="53326"/>
    <lineage>
        <taxon>Eukaryota</taxon>
        <taxon>Metazoa</taxon>
        <taxon>Ecdysozoa</taxon>
        <taxon>Nematoda</taxon>
        <taxon>Chromadorea</taxon>
        <taxon>Rhabditida</taxon>
        <taxon>Rhabditina</taxon>
        <taxon>Rhabditomorpha</taxon>
        <taxon>Strongyloidea</taxon>
        <taxon>Ancylostomatidae</taxon>
        <taxon>Ancylostomatinae</taxon>
        <taxon>Ancylostoma</taxon>
    </lineage>
</organism>
<dbReference type="GO" id="GO:0003676">
    <property type="term" value="F:nucleic acid binding"/>
    <property type="evidence" value="ECO:0007669"/>
    <property type="project" value="InterPro"/>
</dbReference>
<evidence type="ECO:0000313" key="4">
    <source>
        <dbReference type="Proteomes" id="UP000054495"/>
    </source>
</evidence>
<dbReference type="AlphaFoldDB" id="A0A0D6LXP3"/>
<dbReference type="Gene3D" id="1.10.340.70">
    <property type="match status" value="1"/>
</dbReference>
<feature type="compositionally biased region" description="Polar residues" evidence="1">
    <location>
        <begin position="139"/>
        <end position="161"/>
    </location>
</feature>
<name>A0A0D6LXP3_9BILA</name>
<dbReference type="InterPro" id="IPR040676">
    <property type="entry name" value="DUF5641"/>
</dbReference>
<dbReference type="GO" id="GO:0015074">
    <property type="term" value="P:DNA integration"/>
    <property type="evidence" value="ECO:0007669"/>
    <property type="project" value="InterPro"/>
</dbReference>
<protein>
    <recommendedName>
        <fullName evidence="2">Integrase catalytic domain-containing protein</fullName>
    </recommendedName>
</protein>
<dbReference type="Pfam" id="PF05380">
    <property type="entry name" value="Peptidase_A17"/>
    <property type="match status" value="1"/>
</dbReference>
<proteinExistence type="predicted"/>
<feature type="domain" description="Integrase catalytic" evidence="2">
    <location>
        <begin position="816"/>
        <end position="997"/>
    </location>
</feature>
<dbReference type="Proteomes" id="UP000054495">
    <property type="component" value="Unassembled WGS sequence"/>
</dbReference>
<dbReference type="SUPFAM" id="SSF53098">
    <property type="entry name" value="Ribonuclease H-like"/>
    <property type="match status" value="2"/>
</dbReference>
<dbReference type="InterPro" id="IPR041588">
    <property type="entry name" value="Integrase_H2C2"/>
</dbReference>
<dbReference type="InterPro" id="IPR012337">
    <property type="entry name" value="RNaseH-like_sf"/>
</dbReference>
<dbReference type="Pfam" id="PF18701">
    <property type="entry name" value="DUF5641"/>
    <property type="match status" value="1"/>
</dbReference>
<evidence type="ECO:0000256" key="1">
    <source>
        <dbReference type="SAM" id="MobiDB-lite"/>
    </source>
</evidence>
<feature type="compositionally biased region" description="Low complexity" evidence="1">
    <location>
        <begin position="177"/>
        <end position="188"/>
    </location>
</feature>
<dbReference type="PROSITE" id="PS50994">
    <property type="entry name" value="INTEGRASE"/>
    <property type="match status" value="1"/>
</dbReference>
<accession>A0A0D6LXP3</accession>
<feature type="region of interest" description="Disordered" evidence="1">
    <location>
        <begin position="1145"/>
        <end position="1168"/>
    </location>
</feature>
<evidence type="ECO:0000313" key="3">
    <source>
        <dbReference type="EMBL" id="EPB76810.1"/>
    </source>
</evidence>
<evidence type="ECO:0000259" key="2">
    <source>
        <dbReference type="PROSITE" id="PS50994"/>
    </source>
</evidence>
<dbReference type="InterPro" id="IPR036397">
    <property type="entry name" value="RNaseH_sf"/>
</dbReference>
<gene>
    <name evidence="3" type="ORF">ANCCEY_04092</name>
</gene>
<dbReference type="EMBL" id="KE124853">
    <property type="protein sequence ID" value="EPB76810.1"/>
    <property type="molecule type" value="Genomic_DNA"/>
</dbReference>
<keyword evidence="4" id="KW-1185">Reference proteome</keyword>
<dbReference type="Pfam" id="PF17921">
    <property type="entry name" value="Integrase_H2C2"/>
    <property type="match status" value="1"/>
</dbReference>
<reference evidence="3 4" key="1">
    <citation type="submission" date="2013-05" db="EMBL/GenBank/DDBJ databases">
        <title>Draft genome of the parasitic nematode Anyclostoma ceylanicum.</title>
        <authorList>
            <person name="Mitreva M."/>
        </authorList>
    </citation>
    <scope>NUCLEOTIDE SEQUENCE [LARGE SCALE GENOMIC DNA]</scope>
</reference>
<dbReference type="PANTHER" id="PTHR47331">
    <property type="entry name" value="PHD-TYPE DOMAIN-CONTAINING PROTEIN"/>
    <property type="match status" value="1"/>
</dbReference>